<dbReference type="OrthoDB" id="8942143at2759"/>
<reference evidence="5" key="1">
    <citation type="submission" date="2025-08" db="UniProtKB">
        <authorList>
            <consortium name="RefSeq"/>
        </authorList>
    </citation>
    <scope>IDENTIFICATION</scope>
</reference>
<gene>
    <name evidence="5" type="primary">LOC117559468</name>
</gene>
<dbReference type="PANTHER" id="PTHR33104:SF2">
    <property type="entry name" value="CXC3 LIKE CYSTEINE CLUSTER DOMAIN-CONTAINING PROTEIN"/>
    <property type="match status" value="1"/>
</dbReference>
<feature type="region of interest" description="Disordered" evidence="2">
    <location>
        <begin position="17"/>
        <end position="70"/>
    </location>
</feature>
<dbReference type="RefSeq" id="XP_034092131.1">
    <property type="nucleotide sequence ID" value="XM_034236240.1"/>
</dbReference>
<dbReference type="PANTHER" id="PTHR33104">
    <property type="entry name" value="SI:DKEY-29D5.2"/>
    <property type="match status" value="1"/>
</dbReference>
<accession>A0A6P8VNA7</accession>
<dbReference type="Pfam" id="PF18804">
    <property type="entry name" value="CxC3"/>
    <property type="match status" value="1"/>
</dbReference>
<dbReference type="GeneID" id="117559468"/>
<protein>
    <submittedName>
        <fullName evidence="5">Uncharacterized protein LOC117559468 isoform X1</fullName>
    </submittedName>
</protein>
<dbReference type="InterPro" id="IPR040564">
    <property type="entry name" value="CxC3-like"/>
</dbReference>
<evidence type="ECO:0000313" key="5">
    <source>
        <dbReference type="RefSeq" id="XP_034092131.1"/>
    </source>
</evidence>
<dbReference type="InParanoid" id="A0A6P8VNA7"/>
<feature type="compositionally biased region" description="Acidic residues" evidence="2">
    <location>
        <begin position="920"/>
        <end position="930"/>
    </location>
</feature>
<keyword evidence="4" id="KW-1185">Reference proteome</keyword>
<feature type="compositionally biased region" description="Acidic residues" evidence="2">
    <location>
        <begin position="888"/>
        <end position="906"/>
    </location>
</feature>
<feature type="domain" description="CxC3 like cysteine cluster" evidence="3">
    <location>
        <begin position="216"/>
        <end position="320"/>
    </location>
</feature>
<dbReference type="AlphaFoldDB" id="A0A6P8VNA7"/>
<proteinExistence type="predicted"/>
<keyword evidence="1" id="KW-0175">Coiled coil</keyword>
<evidence type="ECO:0000256" key="2">
    <source>
        <dbReference type="SAM" id="MobiDB-lite"/>
    </source>
</evidence>
<evidence type="ECO:0000259" key="3">
    <source>
        <dbReference type="Pfam" id="PF18804"/>
    </source>
</evidence>
<name>A0A6P8VNA7_GYMAC</name>
<evidence type="ECO:0000256" key="1">
    <source>
        <dbReference type="SAM" id="Coils"/>
    </source>
</evidence>
<sequence>MASKQLNEWLEAGKALSDELANKKPKKITQGSNMSWRKRDLDGNILPQHWNKNRSVKPSSSLESPEVEETHDIPLQVPSLDQHLLTLRNLLGSLTVPASSEETPTVTTWTQRQLKREQKFRAAMPELLNLKLAAEIVTKHSCLQCKTADAVVRCLDCVPPGTPFLCPACDPIIHGKNVFHDREAMIDGFYRPIPPTSLVVVDESGQYGLCEQVCLLPIPPPSQICFCGPSKDFTIIPGKQTVLVTINGPYNVCLPSVCCPTCSTKWSPSIGDLLGYKYWPATDSCKIIFKFDVFTSFEQMKLASPALSQQVFIKMLEHRSFSTGRTGRICSDTFHRVFREFAFCNYRQEDLCLVEPFKCPACTPDMLAIAVDGNRKHYRFKKSRGTDEPSLFDGLFIAQDSKVSAFVDKIRSQMTIKSGRDVCGPATFTACRETSHKSRAKVDEEGLQIAVCRHGILLQGLNHYRGEIYACPMFLQKELAEVANATFFCMDVACRYWPYLEKIAAKLPELQPLTEMKPFLSVMHAKAHTGKCEVKWGGRSQEGAGNTVGEEVEQVNSFLSRAALTTKYMTKSARADMITVLAMLWNHRKVENLHKTLSKRFVKTTQRAQTEVDNLESLKQELNISLEDTEQWVLEVKQWAATEKHGGQSSQEELQREIDDIIYSLRRKKHDLYRQNDSNQTRQRKRRRLTELKKKLRERILQYNTIDTCTETIDTEAACSLSEDVILAWEAQGDVVNLRTKRRLFDQVMLVRRMEEEKVIIVKEMTQHCQNLRQALDKLDHLLHQTKDDIRNQISPSDITEEGYRGLHCCLLHHQYLLEQKLSRVTSTYSCIGTDLSFLMMEEDIEDGDEDNEQEGDEDNEQDGDEDNKHDGDEDNKQEGDEDNKQEGDEDNEQDGDEDNEHDGDEDNKQEGDEDNKQDGDEDNEHDGDEDNKQDNEQDLTSLLYCVVCM</sequence>
<dbReference type="Proteomes" id="UP000515161">
    <property type="component" value="Unplaced"/>
</dbReference>
<feature type="coiled-coil region" evidence="1">
    <location>
        <begin position="762"/>
        <end position="789"/>
    </location>
</feature>
<feature type="compositionally biased region" description="Acidic residues" evidence="2">
    <location>
        <begin position="847"/>
        <end position="866"/>
    </location>
</feature>
<dbReference type="Pfam" id="PF18758">
    <property type="entry name" value="KDZ"/>
    <property type="match status" value="1"/>
</dbReference>
<organism evidence="4 5">
    <name type="scientific">Gymnodraco acuticeps</name>
    <name type="common">Antarctic dragonfish</name>
    <dbReference type="NCBI Taxonomy" id="8218"/>
    <lineage>
        <taxon>Eukaryota</taxon>
        <taxon>Metazoa</taxon>
        <taxon>Chordata</taxon>
        <taxon>Craniata</taxon>
        <taxon>Vertebrata</taxon>
        <taxon>Euteleostomi</taxon>
        <taxon>Actinopterygii</taxon>
        <taxon>Neopterygii</taxon>
        <taxon>Teleostei</taxon>
        <taxon>Neoteleostei</taxon>
        <taxon>Acanthomorphata</taxon>
        <taxon>Eupercaria</taxon>
        <taxon>Perciformes</taxon>
        <taxon>Notothenioidei</taxon>
        <taxon>Bathydraconidae</taxon>
        <taxon>Gymnodraco</taxon>
    </lineage>
</organism>
<dbReference type="KEGG" id="gacu:117559468"/>
<feature type="compositionally biased region" description="Basic and acidic residues" evidence="2">
    <location>
        <begin position="907"/>
        <end position="919"/>
    </location>
</feature>
<feature type="compositionally biased region" description="Basic and acidic residues" evidence="2">
    <location>
        <begin position="867"/>
        <end position="887"/>
    </location>
</feature>
<evidence type="ECO:0000313" key="4">
    <source>
        <dbReference type="Proteomes" id="UP000515161"/>
    </source>
</evidence>
<feature type="region of interest" description="Disordered" evidence="2">
    <location>
        <begin position="847"/>
        <end position="941"/>
    </location>
</feature>
<dbReference type="InterPro" id="IPR040521">
    <property type="entry name" value="KDZ"/>
</dbReference>